<dbReference type="SUPFAM" id="SSF55811">
    <property type="entry name" value="Nudix"/>
    <property type="match status" value="1"/>
</dbReference>
<reference evidence="2 3" key="1">
    <citation type="submission" date="2018-06" db="EMBL/GenBank/DDBJ databases">
        <title>Comparative genomics reveals the genomic features of Rhizophagus irregularis, R. cerebriforme, R. diaphanum and Gigaspora rosea, and their symbiotic lifestyle signature.</title>
        <authorList>
            <person name="Morin E."/>
            <person name="San Clemente H."/>
            <person name="Chen E.C.H."/>
            <person name="De La Providencia I."/>
            <person name="Hainaut M."/>
            <person name="Kuo A."/>
            <person name="Kohler A."/>
            <person name="Murat C."/>
            <person name="Tang N."/>
            <person name="Roy S."/>
            <person name="Loubradou J."/>
            <person name="Henrissat B."/>
            <person name="Grigoriev I.V."/>
            <person name="Corradi N."/>
            <person name="Roux C."/>
            <person name="Martin F.M."/>
        </authorList>
    </citation>
    <scope>NUCLEOTIDE SEQUENCE [LARGE SCALE GENOMIC DNA]</scope>
    <source>
        <strain evidence="2 3">DAOM 194757</strain>
    </source>
</reference>
<dbReference type="InterPro" id="IPR000086">
    <property type="entry name" value="NUDIX_hydrolase_dom"/>
</dbReference>
<proteinExistence type="predicted"/>
<protein>
    <recommendedName>
        <fullName evidence="1">Nudix hydrolase domain-containing protein</fullName>
    </recommendedName>
</protein>
<name>A0A397W408_9GLOM</name>
<comment type="caution">
    <text evidence="2">The sequence shown here is derived from an EMBL/GenBank/DDBJ whole genome shotgun (WGS) entry which is preliminary data.</text>
</comment>
<dbReference type="EMBL" id="QKWP01000051">
    <property type="protein sequence ID" value="RIB28958.1"/>
    <property type="molecule type" value="Genomic_DNA"/>
</dbReference>
<dbReference type="Proteomes" id="UP000266673">
    <property type="component" value="Unassembled WGS sequence"/>
</dbReference>
<dbReference type="PROSITE" id="PS51462">
    <property type="entry name" value="NUDIX"/>
    <property type="match status" value="1"/>
</dbReference>
<dbReference type="CDD" id="cd02883">
    <property type="entry name" value="NUDIX_Hydrolase"/>
    <property type="match status" value="1"/>
</dbReference>
<dbReference type="Gene3D" id="3.90.79.10">
    <property type="entry name" value="Nucleoside Triphosphate Pyrophosphohydrolase"/>
    <property type="match status" value="1"/>
</dbReference>
<organism evidence="2 3">
    <name type="scientific">Gigaspora rosea</name>
    <dbReference type="NCBI Taxonomy" id="44941"/>
    <lineage>
        <taxon>Eukaryota</taxon>
        <taxon>Fungi</taxon>
        <taxon>Fungi incertae sedis</taxon>
        <taxon>Mucoromycota</taxon>
        <taxon>Glomeromycotina</taxon>
        <taxon>Glomeromycetes</taxon>
        <taxon>Diversisporales</taxon>
        <taxon>Gigasporaceae</taxon>
        <taxon>Gigaspora</taxon>
    </lineage>
</organism>
<accession>A0A397W408</accession>
<dbReference type="AlphaFoldDB" id="A0A397W408"/>
<evidence type="ECO:0000313" key="3">
    <source>
        <dbReference type="Proteomes" id="UP000266673"/>
    </source>
</evidence>
<gene>
    <name evidence="2" type="ORF">C2G38_2156676</name>
</gene>
<feature type="domain" description="Nudix hydrolase" evidence="1">
    <location>
        <begin position="1"/>
        <end position="146"/>
    </location>
</feature>
<evidence type="ECO:0000259" key="1">
    <source>
        <dbReference type="PROSITE" id="PS51462"/>
    </source>
</evidence>
<sequence length="230" mass="27114">MTQLILFTEIENETCILLAQRINPNKDFYLKLNGPGGKAIHEKNENIDVCVIRECFEEAEIVLRNEKLLKIHEETCYSTKEWKAEPCLQKEAKYIVTLAIYLHPLEEPPKHTEPHTLGPWNLYKMKDLLKHRNELQDVLDLPVNAQKLEEIKIKMEKQPQRTQETFNFLNDIELEIPEEEIPEIVDEQFPVLALNFGKLSSYEIQTLIKYKKKIQESIRPSEELNTKFKQ</sequence>
<dbReference type="Pfam" id="PF00293">
    <property type="entry name" value="NUDIX"/>
    <property type="match status" value="1"/>
</dbReference>
<keyword evidence="3" id="KW-1185">Reference proteome</keyword>
<evidence type="ECO:0000313" key="2">
    <source>
        <dbReference type="EMBL" id="RIB28958.1"/>
    </source>
</evidence>
<dbReference type="InterPro" id="IPR015797">
    <property type="entry name" value="NUDIX_hydrolase-like_dom_sf"/>
</dbReference>